<dbReference type="Proteomes" id="UP001242480">
    <property type="component" value="Unassembled WGS sequence"/>
</dbReference>
<organism evidence="9 10">
    <name type="scientific">Labrys wisconsinensis</name>
    <dbReference type="NCBI Taxonomy" id="425677"/>
    <lineage>
        <taxon>Bacteria</taxon>
        <taxon>Pseudomonadati</taxon>
        <taxon>Pseudomonadota</taxon>
        <taxon>Alphaproteobacteria</taxon>
        <taxon>Hyphomicrobiales</taxon>
        <taxon>Xanthobacteraceae</taxon>
        <taxon>Labrys</taxon>
    </lineage>
</organism>
<evidence type="ECO:0000256" key="6">
    <source>
        <dbReference type="ARBA" id="ARBA00023136"/>
    </source>
</evidence>
<feature type="transmembrane region" description="Helical" evidence="7">
    <location>
        <begin position="303"/>
        <end position="325"/>
    </location>
</feature>
<dbReference type="InterPro" id="IPR036259">
    <property type="entry name" value="MFS_trans_sf"/>
</dbReference>
<feature type="transmembrane region" description="Helical" evidence="7">
    <location>
        <begin position="413"/>
        <end position="433"/>
    </location>
</feature>
<evidence type="ECO:0000256" key="3">
    <source>
        <dbReference type="ARBA" id="ARBA00022475"/>
    </source>
</evidence>
<accession>A0ABU0JNV5</accession>
<evidence type="ECO:0000256" key="5">
    <source>
        <dbReference type="ARBA" id="ARBA00022989"/>
    </source>
</evidence>
<comment type="subcellular location">
    <subcellularLocation>
        <location evidence="1">Cell membrane</location>
        <topology evidence="1">Multi-pass membrane protein</topology>
    </subcellularLocation>
</comment>
<evidence type="ECO:0000256" key="1">
    <source>
        <dbReference type="ARBA" id="ARBA00004651"/>
    </source>
</evidence>
<evidence type="ECO:0000256" key="4">
    <source>
        <dbReference type="ARBA" id="ARBA00022692"/>
    </source>
</evidence>
<dbReference type="RefSeq" id="WP_307285093.1">
    <property type="nucleotide sequence ID" value="NZ_JAUSVX010000026.1"/>
</dbReference>
<gene>
    <name evidence="9" type="ORF">QO011_007869</name>
</gene>
<keyword evidence="4 7" id="KW-0812">Transmembrane</keyword>
<feature type="transmembrane region" description="Helical" evidence="7">
    <location>
        <begin position="54"/>
        <end position="78"/>
    </location>
</feature>
<protein>
    <submittedName>
        <fullName evidence="9">EmrB/QacA subfamily drug resistance transporter</fullName>
    </submittedName>
</protein>
<keyword evidence="6 7" id="KW-0472">Membrane</keyword>
<dbReference type="EMBL" id="JAUSVX010000026">
    <property type="protein sequence ID" value="MDQ0474827.1"/>
    <property type="molecule type" value="Genomic_DNA"/>
</dbReference>
<dbReference type="PROSITE" id="PS50850">
    <property type="entry name" value="MFS"/>
    <property type="match status" value="1"/>
</dbReference>
<keyword evidence="2" id="KW-0813">Transport</keyword>
<dbReference type="SUPFAM" id="SSF103473">
    <property type="entry name" value="MFS general substrate transporter"/>
    <property type="match status" value="1"/>
</dbReference>
<feature type="transmembrane region" description="Helical" evidence="7">
    <location>
        <begin position="275"/>
        <end position="297"/>
    </location>
</feature>
<dbReference type="Gene3D" id="1.20.1720.10">
    <property type="entry name" value="Multidrug resistance protein D"/>
    <property type="match status" value="1"/>
</dbReference>
<comment type="caution">
    <text evidence="9">The sequence shown here is derived from an EMBL/GenBank/DDBJ whole genome shotgun (WGS) entry which is preliminary data.</text>
</comment>
<dbReference type="Gene3D" id="1.20.1250.20">
    <property type="entry name" value="MFS general substrate transporter like domains"/>
    <property type="match status" value="1"/>
</dbReference>
<feature type="domain" description="Major facilitator superfamily (MFS) profile" evidence="8">
    <location>
        <begin position="20"/>
        <end position="469"/>
    </location>
</feature>
<feature type="transmembrane region" description="Helical" evidence="7">
    <location>
        <begin position="85"/>
        <end position="105"/>
    </location>
</feature>
<feature type="transmembrane region" description="Helical" evidence="7">
    <location>
        <begin position="205"/>
        <end position="224"/>
    </location>
</feature>
<dbReference type="PANTHER" id="PTHR42718:SF46">
    <property type="entry name" value="BLR6921 PROTEIN"/>
    <property type="match status" value="1"/>
</dbReference>
<feature type="transmembrane region" description="Helical" evidence="7">
    <location>
        <begin position="367"/>
        <end position="392"/>
    </location>
</feature>
<evidence type="ECO:0000256" key="2">
    <source>
        <dbReference type="ARBA" id="ARBA00022448"/>
    </source>
</evidence>
<evidence type="ECO:0000259" key="8">
    <source>
        <dbReference type="PROSITE" id="PS50850"/>
    </source>
</evidence>
<feature type="transmembrane region" description="Helical" evidence="7">
    <location>
        <begin position="236"/>
        <end position="254"/>
    </location>
</feature>
<keyword evidence="10" id="KW-1185">Reference proteome</keyword>
<sequence length="482" mass="50286">MSELTAGAAPGTARRHFRTTALIIASAMFMEQLDATVLATALPTMARSFAVSPAQMSIALTAYLLSLAALIPASGWVADRFGARSVFSAAIGVFMLGSILGAAAPTLPLLAAARLLQGAGGAMMVPVGRLVLLRSVDKRDLVSAMGWLLVPALIGPVLGPPVGGLIVTWLDWRWIFYVNIPIGCVGLALTRAFIPDLREERHEPFDGRGFLLSGAALACLLFGFETASRASAGEAPLAALLVGAGLAFGAAYVVHARRPGAAPPILDLSLMRIPTFRISVIAGSLTRITQGAQPFLLPLMMQAGFGLSAATSGLLTFATACGFVLMKAAAAPILRRFGFRTTLIWNSLVSSLLYAGCALFRPGWPHWAIAAVLLVCGLSMSLQFAAYNAVCYDDIPPARTAAANSFYSTFQQLMLSCGICTGALALSASRLAFGHAQVMPADFSVAFLAVTAISLLACPVSAALPHRAGAAMSGHRGPRRDE</sequence>
<feature type="transmembrane region" description="Helical" evidence="7">
    <location>
        <begin position="337"/>
        <end position="361"/>
    </location>
</feature>
<feature type="transmembrane region" description="Helical" evidence="7">
    <location>
        <begin position="21"/>
        <end position="42"/>
    </location>
</feature>
<feature type="transmembrane region" description="Helical" evidence="7">
    <location>
        <begin position="144"/>
        <end position="168"/>
    </location>
</feature>
<dbReference type="PANTHER" id="PTHR42718">
    <property type="entry name" value="MAJOR FACILITATOR SUPERFAMILY MULTIDRUG TRANSPORTER MFSC"/>
    <property type="match status" value="1"/>
</dbReference>
<dbReference type="InterPro" id="IPR011701">
    <property type="entry name" value="MFS"/>
</dbReference>
<dbReference type="Pfam" id="PF07690">
    <property type="entry name" value="MFS_1"/>
    <property type="match status" value="1"/>
</dbReference>
<feature type="transmembrane region" description="Helical" evidence="7">
    <location>
        <begin position="445"/>
        <end position="464"/>
    </location>
</feature>
<keyword evidence="5 7" id="KW-1133">Transmembrane helix</keyword>
<name>A0ABU0JNV5_9HYPH</name>
<keyword evidence="3" id="KW-1003">Cell membrane</keyword>
<feature type="transmembrane region" description="Helical" evidence="7">
    <location>
        <begin position="174"/>
        <end position="193"/>
    </location>
</feature>
<dbReference type="InterPro" id="IPR020846">
    <property type="entry name" value="MFS_dom"/>
</dbReference>
<dbReference type="PRINTS" id="PR01036">
    <property type="entry name" value="TCRTETB"/>
</dbReference>
<proteinExistence type="predicted"/>
<evidence type="ECO:0000313" key="9">
    <source>
        <dbReference type="EMBL" id="MDQ0474827.1"/>
    </source>
</evidence>
<evidence type="ECO:0000256" key="7">
    <source>
        <dbReference type="SAM" id="Phobius"/>
    </source>
</evidence>
<reference evidence="9 10" key="1">
    <citation type="submission" date="2023-07" db="EMBL/GenBank/DDBJ databases">
        <title>Genomic Encyclopedia of Type Strains, Phase IV (KMG-IV): sequencing the most valuable type-strain genomes for metagenomic binning, comparative biology and taxonomic classification.</title>
        <authorList>
            <person name="Goeker M."/>
        </authorList>
    </citation>
    <scope>NUCLEOTIDE SEQUENCE [LARGE SCALE GENOMIC DNA]</scope>
    <source>
        <strain evidence="9 10">DSM 19619</strain>
    </source>
</reference>
<feature type="transmembrane region" description="Helical" evidence="7">
    <location>
        <begin position="111"/>
        <end position="132"/>
    </location>
</feature>
<evidence type="ECO:0000313" key="10">
    <source>
        <dbReference type="Proteomes" id="UP001242480"/>
    </source>
</evidence>